<comment type="caution">
    <text evidence="2">The sequence shown here is derived from an EMBL/GenBank/DDBJ whole genome shotgun (WGS) entry which is preliminary data.</text>
</comment>
<dbReference type="Pfam" id="PF06149">
    <property type="entry name" value="DUF969"/>
    <property type="match status" value="1"/>
</dbReference>
<gene>
    <name evidence="2" type="ORF">FD19_GL000755</name>
</gene>
<sequence length="226" mass="24343">MEYLKLLGIVIIVVGFALKWDTTAVVVIAALATGLFAGMSVPDLLHTLGQSFLDNRMVSLFFLTLPMIGLVESHGLKQVAVAAIQKLKRLTPGRILNLYVIIRALANVFGISLSGQVQFVRPLIQPMVQAAAEQHHHLTPAEVDLTKGRSAAVDNLGNFFAQNLFVASGGVLLIASTMKSLGKPVSAMSIVIASIPVAITMLVVTIIYNTLFDRRFRANNDQGGKH</sequence>
<keyword evidence="1" id="KW-0472">Membrane</keyword>
<dbReference type="AlphaFoldDB" id="A0A0R2CDG7"/>
<dbReference type="PATRIC" id="fig|1423810.4.peg.770"/>
<evidence type="ECO:0000313" key="3">
    <source>
        <dbReference type="Proteomes" id="UP000051789"/>
    </source>
</evidence>
<accession>A0A0R2CDG7</accession>
<keyword evidence="3" id="KW-1185">Reference proteome</keyword>
<feature type="transmembrane region" description="Helical" evidence="1">
    <location>
        <begin position="57"/>
        <end position="76"/>
    </location>
</feature>
<dbReference type="EMBL" id="AYZK01000010">
    <property type="protein sequence ID" value="KRM86427.1"/>
    <property type="molecule type" value="Genomic_DNA"/>
</dbReference>
<evidence type="ECO:0000313" key="2">
    <source>
        <dbReference type="EMBL" id="KRM86427.1"/>
    </source>
</evidence>
<keyword evidence="1" id="KW-1133">Transmembrane helix</keyword>
<dbReference type="InterPro" id="IPR010374">
    <property type="entry name" value="DUF969"/>
</dbReference>
<organism evidence="2 3">
    <name type="scientific">Lacticaseibacillus thailandensis DSM 22698 = JCM 13996</name>
    <dbReference type="NCBI Taxonomy" id="1423810"/>
    <lineage>
        <taxon>Bacteria</taxon>
        <taxon>Bacillati</taxon>
        <taxon>Bacillota</taxon>
        <taxon>Bacilli</taxon>
        <taxon>Lactobacillales</taxon>
        <taxon>Lactobacillaceae</taxon>
        <taxon>Lacticaseibacillus</taxon>
    </lineage>
</organism>
<feature type="transmembrane region" description="Helical" evidence="1">
    <location>
        <begin position="7"/>
        <end position="37"/>
    </location>
</feature>
<evidence type="ECO:0000256" key="1">
    <source>
        <dbReference type="SAM" id="Phobius"/>
    </source>
</evidence>
<reference evidence="2 3" key="1">
    <citation type="journal article" date="2015" name="Genome Announc.">
        <title>Expanding the biotechnology potential of lactobacilli through comparative genomics of 213 strains and associated genera.</title>
        <authorList>
            <person name="Sun Z."/>
            <person name="Harris H.M."/>
            <person name="McCann A."/>
            <person name="Guo C."/>
            <person name="Argimon S."/>
            <person name="Zhang W."/>
            <person name="Yang X."/>
            <person name="Jeffery I.B."/>
            <person name="Cooney J.C."/>
            <person name="Kagawa T.F."/>
            <person name="Liu W."/>
            <person name="Song Y."/>
            <person name="Salvetti E."/>
            <person name="Wrobel A."/>
            <person name="Rasinkangas P."/>
            <person name="Parkhill J."/>
            <person name="Rea M.C."/>
            <person name="O'Sullivan O."/>
            <person name="Ritari J."/>
            <person name="Douillard F.P."/>
            <person name="Paul Ross R."/>
            <person name="Yang R."/>
            <person name="Briner A.E."/>
            <person name="Felis G.E."/>
            <person name="de Vos W.M."/>
            <person name="Barrangou R."/>
            <person name="Klaenhammer T.R."/>
            <person name="Caufield P.W."/>
            <person name="Cui Y."/>
            <person name="Zhang H."/>
            <person name="O'Toole P.W."/>
        </authorList>
    </citation>
    <scope>NUCLEOTIDE SEQUENCE [LARGE SCALE GENOMIC DNA]</scope>
    <source>
        <strain evidence="2 3">DSM 22698</strain>
    </source>
</reference>
<dbReference type="RefSeq" id="WP_056969858.1">
    <property type="nucleotide sequence ID" value="NZ_AYZK01000010.1"/>
</dbReference>
<dbReference type="Proteomes" id="UP000051789">
    <property type="component" value="Unassembled WGS sequence"/>
</dbReference>
<proteinExistence type="predicted"/>
<feature type="transmembrane region" description="Helical" evidence="1">
    <location>
        <begin position="159"/>
        <end position="178"/>
    </location>
</feature>
<dbReference type="STRING" id="1423810.FD19_GL000755"/>
<name>A0A0R2CDG7_9LACO</name>
<feature type="transmembrane region" description="Helical" evidence="1">
    <location>
        <begin position="190"/>
        <end position="211"/>
    </location>
</feature>
<protein>
    <submittedName>
        <fullName evidence="2">Membrane protein</fullName>
    </submittedName>
</protein>
<keyword evidence="1" id="KW-0812">Transmembrane</keyword>